<accession>A0A6B8RD80</accession>
<dbReference type="AlphaFoldDB" id="A0A6B8RD80"/>
<organism evidence="1 2">
    <name type="scientific">Paenibacillus psychroresistens</name>
    <dbReference type="NCBI Taxonomy" id="1778678"/>
    <lineage>
        <taxon>Bacteria</taxon>
        <taxon>Bacillati</taxon>
        <taxon>Bacillota</taxon>
        <taxon>Bacilli</taxon>
        <taxon>Bacillales</taxon>
        <taxon>Paenibacillaceae</taxon>
        <taxon>Paenibacillus</taxon>
    </lineage>
</organism>
<proteinExistence type="predicted"/>
<dbReference type="EMBL" id="CP034235">
    <property type="protein sequence ID" value="QGQ93523.1"/>
    <property type="molecule type" value="Genomic_DNA"/>
</dbReference>
<evidence type="ECO:0000313" key="1">
    <source>
        <dbReference type="EMBL" id="QGQ93523.1"/>
    </source>
</evidence>
<sequence>MIKIYILDEVWEYSNHVNEIVPLFSKLNDLTNKADLVIQQIIIDDTEITGDFMDYLSENIDSIDEIHIQVIDKREMLDEMLVTSSQYLTRALPEMTLFINQLYQGLNDLVWNKFSVFIEGLQYVIYTLDSISQSVNRYTTFPNSALFLQELNLVLQQLMEASINKDNALMADILNYELKPHLEKLQGLFTHTIDSEVKRNDLQ</sequence>
<reference evidence="2" key="1">
    <citation type="submission" date="2018-11" db="EMBL/GenBank/DDBJ databases">
        <title>Complete genome sequence of Paenibacillus sp. ML311-T8.</title>
        <authorList>
            <person name="Nam Y.-D."/>
            <person name="Kang J."/>
            <person name="Chung W.-H."/>
            <person name="Park Y.S."/>
        </authorList>
    </citation>
    <scope>NUCLEOTIDE SEQUENCE [LARGE SCALE GENOMIC DNA]</scope>
    <source>
        <strain evidence="2">ML311-T8</strain>
    </source>
</reference>
<gene>
    <name evidence="1" type="ORF">EHS13_00580</name>
</gene>
<keyword evidence="2" id="KW-1185">Reference proteome</keyword>
<protein>
    <submittedName>
        <fullName evidence="1">Uncharacterized protein</fullName>
    </submittedName>
</protein>
<dbReference type="OrthoDB" id="2617970at2"/>
<name>A0A6B8RD80_9BACL</name>
<dbReference type="RefSeq" id="WP_155698376.1">
    <property type="nucleotide sequence ID" value="NZ_CP034235.1"/>
</dbReference>
<evidence type="ECO:0000313" key="2">
    <source>
        <dbReference type="Proteomes" id="UP000426246"/>
    </source>
</evidence>
<dbReference type="KEGG" id="ppsc:EHS13_00580"/>
<dbReference type="Proteomes" id="UP000426246">
    <property type="component" value="Chromosome"/>
</dbReference>